<reference evidence="1" key="1">
    <citation type="submission" date="2019-11" db="EMBL/GenBank/DDBJ databases">
        <title>Nori genome reveals adaptations in red seaweeds to the harsh intertidal environment.</title>
        <authorList>
            <person name="Wang D."/>
            <person name="Mao Y."/>
        </authorList>
    </citation>
    <scope>NUCLEOTIDE SEQUENCE</scope>
    <source>
        <tissue evidence="1">Gametophyte</tissue>
    </source>
</reference>
<evidence type="ECO:0000313" key="2">
    <source>
        <dbReference type="Proteomes" id="UP000798662"/>
    </source>
</evidence>
<comment type="caution">
    <text evidence="1">The sequence shown here is derived from an EMBL/GenBank/DDBJ whole genome shotgun (WGS) entry which is preliminary data.</text>
</comment>
<organism evidence="1 2">
    <name type="scientific">Pyropia yezoensis</name>
    <name type="common">Susabi-nori</name>
    <name type="synonym">Porphyra yezoensis</name>
    <dbReference type="NCBI Taxonomy" id="2788"/>
    <lineage>
        <taxon>Eukaryota</taxon>
        <taxon>Rhodophyta</taxon>
        <taxon>Bangiophyceae</taxon>
        <taxon>Bangiales</taxon>
        <taxon>Bangiaceae</taxon>
        <taxon>Pyropia</taxon>
    </lineage>
</organism>
<name>A0ACC3BLP6_PYRYE</name>
<sequence length="302" mass="32983">MFAATFAARKIRDALPSMTQAYDRSTFGVEPPREPADDGSLLLAVIVVLPELVALIVLLLSTQTWRMRDIWVLLFVFLSGCVSMAGIVVLAVWEAQGDGGIAAAVRTESSSWDGRRSYPFVLRAETLFLCTRTGYRPGLVRGIAIGMAVTYVATSAAVSGAVWALRRHGSEQQEGRLGDDDDGDDAAAANYMEGVWAGGRRHHRGTPLAAAASAEQRPRTFPALRLRAGVWQRRRGAPHSSPPIDSGATIPSTAGPRRRRCHRRPGHRRPCRGRSGHHGRTARCGAGRSSPRGRCRCRRRRR</sequence>
<dbReference type="EMBL" id="CM020618">
    <property type="protein sequence ID" value="KAK1858656.1"/>
    <property type="molecule type" value="Genomic_DNA"/>
</dbReference>
<gene>
    <name evidence="1" type="ORF">I4F81_001257</name>
</gene>
<evidence type="ECO:0000313" key="1">
    <source>
        <dbReference type="EMBL" id="KAK1858656.1"/>
    </source>
</evidence>
<keyword evidence="2" id="KW-1185">Reference proteome</keyword>
<protein>
    <submittedName>
        <fullName evidence="1">Uncharacterized protein</fullName>
    </submittedName>
</protein>
<accession>A0ACC3BLP6</accession>
<proteinExistence type="predicted"/>
<dbReference type="Proteomes" id="UP000798662">
    <property type="component" value="Chromosome 1"/>
</dbReference>